<evidence type="ECO:0000313" key="10">
    <source>
        <dbReference type="EMBL" id="CRK97264.1"/>
    </source>
</evidence>
<dbReference type="PROSITE" id="PS50833">
    <property type="entry name" value="BRIX"/>
    <property type="match status" value="2"/>
</dbReference>
<dbReference type="GO" id="GO:0000463">
    <property type="term" value="P:maturation of LSU-rRNA from tricistronic rRNA transcript (SSU-rRNA, 5.8S rRNA, LSU-rRNA)"/>
    <property type="evidence" value="ECO:0007669"/>
    <property type="project" value="TreeGrafter"/>
</dbReference>
<proteinExistence type="inferred from homology"/>
<sequence>MSLLRIQKPKTRKGKRALLELEPKVIENVKNALFLEGRKSSVTIKDVLKDLCTFKKPHCKSLTRNNDITPFDDQVPLETLLSKNDCHLFTFGSHSKKRPDNVIMGRVYDNQILDMIEFGVKNFKGLKEFKSEKIGIMSKPCLVFNGDKWKMSEELRRIKSLFVDMFHVEDVDSIRLQGIEHVISFTVVDDLTIMIRSYKILLKKSGLRTPRIELEEIGPSIDFTIRRTKIASKDLYKLAHKKPVELKVTKKKNVSRDALGLLIMKQLYFWLIICSFVMVVLNTEVETKLCPDCPGTVSNLSGCRFRTRVFVIFQKRKINQHSQIFYITMSLLRIQKPKTRKGKRALLELGPKVIENVKNALFLEGRKSSVTIKDVLKDLCTFKKPHCKSLTRNNDITPFDDQVPLETLLSKNDCHLFTFGSHSKKRPNNVIMGRVYDNQILDMIEFGVKNFKGLKEFKSEKIGIMSKPCLVFNGDKWKMSEELRRIKSLFVDMFHVEDVDSIRLQGIEHVISFTVVDDLTIMIRSYKILLKKSGLRTPRIELEEIGPSIDFTIRRTKIASKDLYKLAHKKPVELKVTKKKNVSRDALGNVNARVHIDKQVVGKLQTRKMKGLKKTPEEKKAARKLKKSAAKENGETA</sequence>
<dbReference type="EMBL" id="CVRI01000047">
    <property type="protein sequence ID" value="CRK97264.1"/>
    <property type="molecule type" value="Genomic_DNA"/>
</dbReference>
<dbReference type="SMART" id="SM00879">
    <property type="entry name" value="Brix"/>
    <property type="match status" value="2"/>
</dbReference>
<comment type="subcellular location">
    <subcellularLocation>
        <location evidence="1 6">Nucleus</location>
        <location evidence="1 6">Nucleolus</location>
    </subcellularLocation>
</comment>
<dbReference type="GO" id="GO:0005730">
    <property type="term" value="C:nucleolus"/>
    <property type="evidence" value="ECO:0007669"/>
    <property type="project" value="UniProtKB-SubCell"/>
</dbReference>
<dbReference type="InterPro" id="IPR007109">
    <property type="entry name" value="Brix"/>
</dbReference>
<comment type="similarity">
    <text evidence="2 6">Belongs to the RPF2 family.</text>
</comment>
<organism evidence="10 11">
    <name type="scientific">Clunio marinus</name>
    <dbReference type="NCBI Taxonomy" id="568069"/>
    <lineage>
        <taxon>Eukaryota</taxon>
        <taxon>Metazoa</taxon>
        <taxon>Ecdysozoa</taxon>
        <taxon>Arthropoda</taxon>
        <taxon>Hexapoda</taxon>
        <taxon>Insecta</taxon>
        <taxon>Pterygota</taxon>
        <taxon>Neoptera</taxon>
        <taxon>Endopterygota</taxon>
        <taxon>Diptera</taxon>
        <taxon>Nematocera</taxon>
        <taxon>Chironomoidea</taxon>
        <taxon>Chironomidae</taxon>
        <taxon>Clunio</taxon>
    </lineage>
</organism>
<dbReference type="OrthoDB" id="407658at2759"/>
<accession>A0A1J1IAH9</accession>
<evidence type="ECO:0000259" key="9">
    <source>
        <dbReference type="PROSITE" id="PS50833"/>
    </source>
</evidence>
<gene>
    <name evidence="10" type="ORF">CLUMA_CG010660</name>
</gene>
<keyword evidence="8" id="KW-1133">Transmembrane helix</keyword>
<dbReference type="Proteomes" id="UP000183832">
    <property type="component" value="Unassembled WGS sequence"/>
</dbReference>
<evidence type="ECO:0000256" key="8">
    <source>
        <dbReference type="SAM" id="Phobius"/>
    </source>
</evidence>
<keyword evidence="8" id="KW-0812">Transmembrane</keyword>
<dbReference type="PANTHER" id="PTHR12728:SF0">
    <property type="entry name" value="RIBOSOME PRODUCTION FACTOR 2 HOMOLOG"/>
    <property type="match status" value="1"/>
</dbReference>
<dbReference type="GO" id="GO:0019843">
    <property type="term" value="F:rRNA binding"/>
    <property type="evidence" value="ECO:0007669"/>
    <property type="project" value="UniProtKB-UniRule"/>
</dbReference>
<dbReference type="Pfam" id="PF04427">
    <property type="entry name" value="Brix"/>
    <property type="match status" value="2"/>
</dbReference>
<dbReference type="STRING" id="568069.A0A1J1IAH9"/>
<evidence type="ECO:0000256" key="6">
    <source>
        <dbReference type="RuleBase" id="RU367086"/>
    </source>
</evidence>
<reference evidence="10 11" key="1">
    <citation type="submission" date="2015-04" db="EMBL/GenBank/DDBJ databases">
        <authorList>
            <person name="Syromyatnikov M.Y."/>
            <person name="Popov V.N."/>
        </authorList>
    </citation>
    <scope>NUCLEOTIDE SEQUENCE [LARGE SCALE GENOMIC DNA]</scope>
</reference>
<feature type="domain" description="Brix" evidence="9">
    <location>
        <begin position="358"/>
        <end position="562"/>
    </location>
</feature>
<evidence type="ECO:0000313" key="11">
    <source>
        <dbReference type="Proteomes" id="UP000183832"/>
    </source>
</evidence>
<evidence type="ECO:0000256" key="5">
    <source>
        <dbReference type="ARBA" id="ARBA00030889"/>
    </source>
</evidence>
<evidence type="ECO:0000256" key="4">
    <source>
        <dbReference type="ARBA" id="ARBA00023242"/>
    </source>
</evidence>
<dbReference type="InterPro" id="IPR039770">
    <property type="entry name" value="Rpf2"/>
</dbReference>
<evidence type="ECO:0000256" key="2">
    <source>
        <dbReference type="ARBA" id="ARBA00010782"/>
    </source>
</evidence>
<dbReference type="AlphaFoldDB" id="A0A1J1IAH9"/>
<dbReference type="PANTHER" id="PTHR12728">
    <property type="entry name" value="BRIX DOMAIN CONTAINING PROTEIN"/>
    <property type="match status" value="1"/>
</dbReference>
<keyword evidence="4 6" id="KW-0539">Nucleus</keyword>
<feature type="domain" description="Brix" evidence="9">
    <location>
        <begin position="30"/>
        <end position="234"/>
    </location>
</feature>
<evidence type="ECO:0000256" key="1">
    <source>
        <dbReference type="ARBA" id="ARBA00004604"/>
    </source>
</evidence>
<name>A0A1J1IAH9_9DIPT</name>
<evidence type="ECO:0000256" key="3">
    <source>
        <dbReference type="ARBA" id="ARBA00020387"/>
    </source>
</evidence>
<dbReference type="GO" id="GO:0000027">
    <property type="term" value="P:ribosomal large subunit assembly"/>
    <property type="evidence" value="ECO:0007669"/>
    <property type="project" value="InterPro"/>
</dbReference>
<protein>
    <recommendedName>
        <fullName evidence="3 6">Ribosome production factor 2 homolog</fullName>
    </recommendedName>
    <alternativeName>
        <fullName evidence="5 6">Ribosome biogenesis protein RPF2 homolog</fullName>
    </alternativeName>
</protein>
<keyword evidence="8" id="KW-0472">Membrane</keyword>
<evidence type="ECO:0000256" key="7">
    <source>
        <dbReference type="SAM" id="MobiDB-lite"/>
    </source>
</evidence>
<feature type="transmembrane region" description="Helical" evidence="8">
    <location>
        <begin position="259"/>
        <end position="281"/>
    </location>
</feature>
<feature type="region of interest" description="Disordered" evidence="7">
    <location>
        <begin position="605"/>
        <end position="637"/>
    </location>
</feature>
<keyword evidence="11" id="KW-1185">Reference proteome</keyword>